<dbReference type="EMBL" id="NBSH01000001">
    <property type="protein sequence ID" value="ORX40602.1"/>
    <property type="molecule type" value="Genomic_DNA"/>
</dbReference>
<feature type="compositionally biased region" description="Pro residues" evidence="3">
    <location>
        <begin position="76"/>
        <end position="85"/>
    </location>
</feature>
<gene>
    <name evidence="4" type="ORF">BD324DRAFT_678053</name>
</gene>
<keyword evidence="2" id="KW-0687">Ribonucleoprotein</keyword>
<proteinExistence type="predicted"/>
<dbReference type="Proteomes" id="UP000193218">
    <property type="component" value="Unassembled WGS sequence"/>
</dbReference>
<feature type="region of interest" description="Disordered" evidence="3">
    <location>
        <begin position="30"/>
        <end position="161"/>
    </location>
</feature>
<dbReference type="GO" id="GO:0005840">
    <property type="term" value="C:ribosome"/>
    <property type="evidence" value="ECO:0007669"/>
    <property type="project" value="UniProtKB-KW"/>
</dbReference>
<accession>A0A1Y1URN9</accession>
<dbReference type="FunCoup" id="A0A1Y1URN9">
    <property type="interactions" value="108"/>
</dbReference>
<reference evidence="4 5" key="1">
    <citation type="submission" date="2017-03" db="EMBL/GenBank/DDBJ databases">
        <title>Widespread Adenine N6-methylation of Active Genes in Fungi.</title>
        <authorList>
            <consortium name="DOE Joint Genome Institute"/>
            <person name="Mondo S.J."/>
            <person name="Dannebaum R.O."/>
            <person name="Kuo R.C."/>
            <person name="Louie K.B."/>
            <person name="Bewick A.J."/>
            <person name="Labutti K."/>
            <person name="Haridas S."/>
            <person name="Kuo A."/>
            <person name="Salamov A."/>
            <person name="Ahrendt S.R."/>
            <person name="Lau R."/>
            <person name="Bowen B.P."/>
            <person name="Lipzen A."/>
            <person name="Sullivan W."/>
            <person name="Andreopoulos W.B."/>
            <person name="Clum A."/>
            <person name="Lindquist E."/>
            <person name="Daum C."/>
            <person name="Northen T.R."/>
            <person name="Ramamoorthy G."/>
            <person name="Schmitz R.J."/>
            <person name="Gryganskyi A."/>
            <person name="Culley D."/>
            <person name="Magnuson J."/>
            <person name="James T.Y."/>
            <person name="O'Malley M.A."/>
            <person name="Stajich J.E."/>
            <person name="Spatafora J.W."/>
            <person name="Visel A."/>
            <person name="Grigoriev I.V."/>
        </authorList>
    </citation>
    <scope>NUCLEOTIDE SEQUENCE [LARGE SCALE GENOMIC DNA]</scope>
    <source>
        <strain evidence="4 5">NRRL Y-17943</strain>
    </source>
</reference>
<dbReference type="Gene3D" id="3.30.420.80">
    <property type="entry name" value="Ribosomal protein S11"/>
    <property type="match status" value="1"/>
</dbReference>
<protein>
    <recommendedName>
        <fullName evidence="6">Ribosomal protein S11-domain-containing protein</fullName>
    </recommendedName>
</protein>
<dbReference type="GO" id="GO:1990904">
    <property type="term" value="C:ribonucleoprotein complex"/>
    <property type="evidence" value="ECO:0007669"/>
    <property type="project" value="UniProtKB-KW"/>
</dbReference>
<keyword evidence="1" id="KW-0689">Ribosomal protein</keyword>
<comment type="caution">
    <text evidence="4">The sequence shown here is derived from an EMBL/GenBank/DDBJ whole genome shotgun (WGS) entry which is preliminary data.</text>
</comment>
<dbReference type="OrthoDB" id="1654884at2759"/>
<evidence type="ECO:0000313" key="4">
    <source>
        <dbReference type="EMBL" id="ORX40602.1"/>
    </source>
</evidence>
<dbReference type="GeneID" id="33560779"/>
<dbReference type="GO" id="GO:0006412">
    <property type="term" value="P:translation"/>
    <property type="evidence" value="ECO:0007669"/>
    <property type="project" value="InterPro"/>
</dbReference>
<dbReference type="InterPro" id="IPR036967">
    <property type="entry name" value="Ribosomal_uS11_sf"/>
</dbReference>
<dbReference type="STRING" id="4999.A0A1Y1URN9"/>
<dbReference type="RefSeq" id="XP_021874281.1">
    <property type="nucleotide sequence ID" value="XM_022018970.1"/>
</dbReference>
<evidence type="ECO:0000313" key="5">
    <source>
        <dbReference type="Proteomes" id="UP000193218"/>
    </source>
</evidence>
<dbReference type="AlphaFoldDB" id="A0A1Y1URN9"/>
<evidence type="ECO:0000256" key="3">
    <source>
        <dbReference type="SAM" id="MobiDB-lite"/>
    </source>
</evidence>
<evidence type="ECO:0000256" key="2">
    <source>
        <dbReference type="ARBA" id="ARBA00023274"/>
    </source>
</evidence>
<feature type="compositionally biased region" description="Low complexity" evidence="3">
    <location>
        <begin position="46"/>
        <end position="66"/>
    </location>
</feature>
<evidence type="ECO:0008006" key="6">
    <source>
        <dbReference type="Google" id="ProtNLM"/>
    </source>
</evidence>
<feature type="compositionally biased region" description="Low complexity" evidence="3">
    <location>
        <begin position="130"/>
        <end position="150"/>
    </location>
</feature>
<sequence length="319" mass="34658">MALRTALSGSIRPVYRITPFASEHLIASTSRAGFHSSTSKREDSKPPSSSSSSQGPQAAPRAQRAPVQTTTVLQDAPPPPPPPPAVARFPFGETPAPRTKPKPSASFTLHPDQPSQVYPKQRRDGSAFEPEPTASRSSSKSTSSPSNPLPNLFGEKKAPRIPMASAMKEIKGGSMLSDNPRYAPITNLPDDESLTHTLYINSTRNNIQLSLQDALGKLGPTISGGTGRTFKGQGRSSVEAAHQATVKMMDRVLEYSRKLPDARIRLRLTFRGMQGSGRETVFNAITGPTGDDFRPFIGRVEDRTPLRWGGRRPRKARRV</sequence>
<dbReference type="SUPFAM" id="SSF53137">
    <property type="entry name" value="Translational machinery components"/>
    <property type="match status" value="1"/>
</dbReference>
<evidence type="ECO:0000256" key="1">
    <source>
        <dbReference type="ARBA" id="ARBA00022980"/>
    </source>
</evidence>
<keyword evidence="5" id="KW-1185">Reference proteome</keyword>
<name>A0A1Y1URN9_9TREE</name>
<dbReference type="GO" id="GO:0003735">
    <property type="term" value="F:structural constituent of ribosome"/>
    <property type="evidence" value="ECO:0007669"/>
    <property type="project" value="InterPro"/>
</dbReference>
<organism evidence="4 5">
    <name type="scientific">Kockovaella imperatae</name>
    <dbReference type="NCBI Taxonomy" id="4999"/>
    <lineage>
        <taxon>Eukaryota</taxon>
        <taxon>Fungi</taxon>
        <taxon>Dikarya</taxon>
        <taxon>Basidiomycota</taxon>
        <taxon>Agaricomycotina</taxon>
        <taxon>Tremellomycetes</taxon>
        <taxon>Tremellales</taxon>
        <taxon>Cuniculitremaceae</taxon>
        <taxon>Kockovaella</taxon>
    </lineage>
</organism>
<dbReference type="InParanoid" id="A0A1Y1URN9"/>